<gene>
    <name evidence="1" type="ORF">HMI49_26275</name>
</gene>
<name>A0A7Y4KNZ1_9BACT</name>
<dbReference type="AlphaFoldDB" id="A0A7Y4KNZ1"/>
<comment type="caution">
    <text evidence="1">The sequence shown here is derived from an EMBL/GenBank/DDBJ whole genome shotgun (WGS) entry which is preliminary data.</text>
</comment>
<accession>A0A7Y4KNZ1</accession>
<evidence type="ECO:0000313" key="2">
    <source>
        <dbReference type="Proteomes" id="UP000563426"/>
    </source>
</evidence>
<protein>
    <submittedName>
        <fullName evidence="1">Uncharacterized protein</fullName>
    </submittedName>
</protein>
<dbReference type="EMBL" id="JABFJV010000179">
    <property type="protein sequence ID" value="NOK36720.1"/>
    <property type="molecule type" value="Genomic_DNA"/>
</dbReference>
<dbReference type="SUPFAM" id="SSF52309">
    <property type="entry name" value="N-(deoxy)ribosyltransferase-like"/>
    <property type="match status" value="1"/>
</dbReference>
<organism evidence="1 2">
    <name type="scientific">Corallococcus exercitus</name>
    <dbReference type="NCBI Taxonomy" id="2316736"/>
    <lineage>
        <taxon>Bacteria</taxon>
        <taxon>Pseudomonadati</taxon>
        <taxon>Myxococcota</taxon>
        <taxon>Myxococcia</taxon>
        <taxon>Myxococcales</taxon>
        <taxon>Cystobacterineae</taxon>
        <taxon>Myxococcaceae</taxon>
        <taxon>Corallococcus</taxon>
    </lineage>
</organism>
<reference evidence="1 2" key="1">
    <citation type="submission" date="2020-05" db="EMBL/GenBank/DDBJ databases">
        <authorList>
            <person name="Whitworth D."/>
        </authorList>
    </citation>
    <scope>NUCLEOTIDE SEQUENCE [LARGE SCALE GENOMIC DNA]</scope>
    <source>
        <strain evidence="1 2">AB043B</strain>
    </source>
</reference>
<dbReference type="Proteomes" id="UP000563426">
    <property type="component" value="Unassembled WGS sequence"/>
</dbReference>
<keyword evidence="2" id="KW-1185">Reference proteome</keyword>
<dbReference type="RefSeq" id="WP_171436966.1">
    <property type="nucleotide sequence ID" value="NZ_JABFJV010000179.1"/>
</dbReference>
<proteinExistence type="predicted"/>
<sequence>MPTSADVDWAQIVRFPATHPHSAEYERLCREARLQPAFIQDSWALIIRGLQRRAEFMAASAWNLPVPEFLALDRLLSARARDLLMPTARGTPLALWSGGIQVSEYVRARGYDTLESTVYGGILDKLTNPRFKVWLGSDDWGPQGALWDTLSTRYVEAAAGCRDTMHVFLRTHDLESTFYGEELVNWRKAKRKQEHEPDGLTYHVLVGLDSFGLERVFHRERDAKLFLLGFLGQIQQRFERGMLEEGVNHRYRSEVWRDNARAFEDTRRKKTYAAYRHYMKHPLRELVEQFCEAEQERSPDRDFDPRKFSSVMDELLLKTRARRDRDG</sequence>
<evidence type="ECO:0000313" key="1">
    <source>
        <dbReference type="EMBL" id="NOK36720.1"/>
    </source>
</evidence>